<gene>
    <name evidence="5" type="ORF">KF707C_p250</name>
</gene>
<dbReference type="CDD" id="cd01029">
    <property type="entry name" value="TOPRIM_primases"/>
    <property type="match status" value="1"/>
</dbReference>
<feature type="region of interest" description="Disordered" evidence="1">
    <location>
        <begin position="654"/>
        <end position="679"/>
    </location>
</feature>
<evidence type="ECO:0000313" key="5">
    <source>
        <dbReference type="EMBL" id="BAU77414.1"/>
    </source>
</evidence>
<dbReference type="InterPro" id="IPR043764">
    <property type="entry name" value="DUF5710"/>
</dbReference>
<proteinExistence type="predicted"/>
<dbReference type="EMBL" id="AP014863">
    <property type="protein sequence ID" value="BAU77414.1"/>
    <property type="molecule type" value="Genomic_DNA"/>
</dbReference>
<dbReference type="EC" id="2.7.7.-" evidence="5"/>
<keyword evidence="5" id="KW-0614">Plasmid</keyword>
<organism evidence="5 6">
    <name type="scientific">Metapseudomonas furukawaii</name>
    <name type="common">Pseudomonas furukawaii</name>
    <dbReference type="NCBI Taxonomy" id="1149133"/>
    <lineage>
        <taxon>Bacteria</taxon>
        <taxon>Pseudomonadati</taxon>
        <taxon>Pseudomonadota</taxon>
        <taxon>Gammaproteobacteria</taxon>
        <taxon>Pseudomonadales</taxon>
        <taxon>Pseudomonadaceae</taxon>
        <taxon>Metapseudomonas</taxon>
    </lineage>
</organism>
<dbReference type="InterPro" id="IPR034154">
    <property type="entry name" value="TOPRIM_DnaG/twinkle"/>
</dbReference>
<keyword evidence="6" id="KW-1185">Reference proteome</keyword>
<dbReference type="InterPro" id="IPR013610">
    <property type="entry name" value="ArdC_N"/>
</dbReference>
<dbReference type="Pfam" id="PF18974">
    <property type="entry name" value="DUF5710"/>
    <property type="match status" value="2"/>
</dbReference>
<dbReference type="RefSeq" id="WP_036993419.1">
    <property type="nucleotide sequence ID" value="NZ_AJMR01000195.1"/>
</dbReference>
<evidence type="ECO:0000259" key="3">
    <source>
        <dbReference type="Pfam" id="PF18818"/>
    </source>
</evidence>
<dbReference type="Proteomes" id="UP000218554">
    <property type="component" value="Plasmid pKF707"/>
</dbReference>
<reference evidence="5 6" key="1">
    <citation type="journal article" date="2018" name="Int. J. Syst. Evol. Microbiol.">
        <title>Pseudomonas furukawaii sp. nov., a polychlorinated biphenyl-degrading bacterium isolated from biphenyl-contaminated soil in Japan.</title>
        <authorList>
            <person name="Kimura N."/>
            <person name="Watanabe T."/>
            <person name="Suenaga H."/>
            <person name="Fujihara H."/>
            <person name="Futagami T."/>
            <person name="Goto M."/>
            <person name="Hanada S."/>
            <person name="Hirose J."/>
        </authorList>
    </citation>
    <scope>NUCLEOTIDE SEQUENCE [LARGE SCALE GENOMIC DNA]</scope>
    <source>
        <strain evidence="6">DSM 10086 / NBRC 110670 / KF707</strain>
    </source>
</reference>
<feature type="domain" description="Polyvalent protein metallopeptidase" evidence="3">
    <location>
        <begin position="158"/>
        <end position="284"/>
    </location>
</feature>
<keyword evidence="5" id="KW-0808">Transferase</keyword>
<feature type="domain" description="DUF5710" evidence="4">
    <location>
        <begin position="611"/>
        <end position="652"/>
    </location>
</feature>
<evidence type="ECO:0000259" key="2">
    <source>
        <dbReference type="Pfam" id="PF08401"/>
    </source>
</evidence>
<sequence length="1080" mass="118876">MSERQQRKPFHEVVADNLIEQLSKGTAPWQRPWAPGTPGTQLPHNPVTGKRYNGINILQLMSQGHSDPRWMTYNQAAAQGWQVRKGSKGTSVQYWKFTDEVEKTDEKGRPVLDDKGQPEKETVMLDRPRVFWATVFNAEQIDGIPERVVLEPTWNKHERAEAIIQASGAQVVHDQSDNAFYRVSTDKIHMPSKAQFPSADNYYATKFHELGHWTGHPSRLDRPVGQNPFGSEEYAKEELRAEIASMILGDELGLGHDPGQHVAYVKSWIKVLQDDPMEIFRAAADAERIQKFVLGFEQQQTQNQGQGQAESVAALVAEKSPLQQLTDLRARGVGLSEALEQSSIMSGPDSRLTEALQEVRGAAAFAGSVPGSAIELLREMSGEALGSSVLLPHDWNGVIQLKALVQDASGNIAWASDSPLEPQLFGVYVQHSDGTHQSLADFNRPADAVKFADRLLLIDAHAQTNVEDRDKRLAGLELARVDARLELAQSMALPGSNPVESWGNLQQHAASNGLKASIELGEGKALARNELPGTFLIRYTDQNDQHTGITTQLNEDGKAKTFVHGKGLHGKGYTAEPEWQQQALDEAIQMQKAERQRREAAMDPKEPATEKTYLSVPFKEKNEAKALGAKWDGKATSWYVPEGQDLALFSKWRQPPQQDKGSELEPGQPEQPVTSAPEKAARQYLAVPYGEREAAKALGARWDKTAGSWYAGEGADPEKLKRWSPEAVAEQQKMSPQEEFQQACRDAGLKMDGLPKMDGQRYRVALVNDKPGEKSGVYIGHLDGHPAGFIQNHKTGIKQNWKSKGYSLTDEERAKHNAEAAEKLQARERERQAKYEEKAATVSRNLRSLVPPTALTEYQQAKGIAIHQGILTDREGKRTYVPAQDIDGKVWTMQYIREDGSKRFPKDSRKEGCFHVVGGMDALAKAPVIAVGEGYATMSTASESLGFATVAAFDSGNLKNVAAALQQKFPGKPVLFVGDDDHASSLKPNSQGINAGRMKAEAAAKELGGHAVFPTFAPGELEKGLSDFNDMATKSVLGREGAERQLKGAVSHVLGQAREAARQLAQQRQQEKQQTAGMTR</sequence>
<dbReference type="GO" id="GO:0016779">
    <property type="term" value="F:nucleotidyltransferase activity"/>
    <property type="evidence" value="ECO:0007669"/>
    <property type="project" value="UniProtKB-KW"/>
</dbReference>
<dbReference type="AlphaFoldDB" id="A0AAD1FIC7"/>
<evidence type="ECO:0000256" key="1">
    <source>
        <dbReference type="SAM" id="MobiDB-lite"/>
    </source>
</evidence>
<evidence type="ECO:0000313" key="6">
    <source>
        <dbReference type="Proteomes" id="UP000218554"/>
    </source>
</evidence>
<accession>A0AAD1FIC7</accession>
<name>A0AAD1FIC7_METFU</name>
<keyword evidence="5" id="KW-0548">Nucleotidyltransferase</keyword>
<dbReference type="Pfam" id="PF08401">
    <property type="entry name" value="ArdcN"/>
    <property type="match status" value="1"/>
</dbReference>
<evidence type="ECO:0000259" key="4">
    <source>
        <dbReference type="Pfam" id="PF18974"/>
    </source>
</evidence>
<protein>
    <submittedName>
        <fullName evidence="5">DNA primase</fullName>
        <ecNumber evidence="5">2.7.7.-</ecNumber>
    </submittedName>
</protein>
<dbReference type="Pfam" id="PF18818">
    <property type="entry name" value="MPTase-PolyVal"/>
    <property type="match status" value="1"/>
</dbReference>
<dbReference type="KEGG" id="pfuw:KF707C_p250"/>
<feature type="domain" description="N-terminal" evidence="2">
    <location>
        <begin position="10"/>
        <end position="128"/>
    </location>
</feature>
<feature type="domain" description="DUF5710" evidence="4">
    <location>
        <begin position="682"/>
        <end position="725"/>
    </location>
</feature>
<geneLocation type="plasmid" evidence="5 6">
    <name>pKF707</name>
</geneLocation>
<feature type="region of interest" description="Disordered" evidence="1">
    <location>
        <begin position="1060"/>
        <end position="1080"/>
    </location>
</feature>
<dbReference type="InterPro" id="IPR041459">
    <property type="entry name" value="MPTase-PolyVal"/>
</dbReference>
<dbReference type="GO" id="GO:0003697">
    <property type="term" value="F:single-stranded DNA binding"/>
    <property type="evidence" value="ECO:0007669"/>
    <property type="project" value="InterPro"/>
</dbReference>